<dbReference type="OrthoDB" id="1888931at2759"/>
<reference evidence="4" key="1">
    <citation type="journal article" date="2020" name="Stud. Mycol.">
        <title>101 Dothideomycetes genomes: a test case for predicting lifestyles and emergence of pathogens.</title>
        <authorList>
            <person name="Haridas S."/>
            <person name="Albert R."/>
            <person name="Binder M."/>
            <person name="Bloem J."/>
            <person name="Labutti K."/>
            <person name="Salamov A."/>
            <person name="Andreopoulos B."/>
            <person name="Baker S."/>
            <person name="Barry K."/>
            <person name="Bills G."/>
            <person name="Bluhm B."/>
            <person name="Cannon C."/>
            <person name="Castanera R."/>
            <person name="Culley D."/>
            <person name="Daum C."/>
            <person name="Ezra D."/>
            <person name="Gonzalez J."/>
            <person name="Henrissat B."/>
            <person name="Kuo A."/>
            <person name="Liang C."/>
            <person name="Lipzen A."/>
            <person name="Lutzoni F."/>
            <person name="Magnuson J."/>
            <person name="Mondo S."/>
            <person name="Nolan M."/>
            <person name="Ohm R."/>
            <person name="Pangilinan J."/>
            <person name="Park H.-J."/>
            <person name="Ramirez L."/>
            <person name="Alfaro M."/>
            <person name="Sun H."/>
            <person name="Tritt A."/>
            <person name="Yoshinaga Y."/>
            <person name="Zwiers L.-H."/>
            <person name="Turgeon B."/>
            <person name="Goodwin S."/>
            <person name="Spatafora J."/>
            <person name="Crous P."/>
            <person name="Grigoriev I."/>
        </authorList>
    </citation>
    <scope>NUCLEOTIDE SEQUENCE</scope>
    <source>
        <strain evidence="4">CBS 473.64</strain>
    </source>
</reference>
<sequence>MAKVPEMTFCANGTPALPTAKEVQLHRSFENRFSLKGKNALVTGGARGLGLMIGRGFLQHGLSKLALFDVDEGQGDLAARKLSEEFPDATITFKMVEVTDAPAIQSAITKTAAELEGIHVLATFAGVVNSTASLNYTLEGFRKIVDANTAGTFLTAQEPEMIERKTGGSIILTASMAGHAVNSPEVHVAYSTAKAAIHHMTRCLAAEWAVHGIRVNSLSPGYMGTRLNKSSDLVDVLPTWYERNPMGLMGEKEELIGPVVMMASPAGSFMTGSDMVVDGGYTLT</sequence>
<gene>
    <name evidence="4" type="ORF">P280DRAFT_515525</name>
</gene>
<dbReference type="InterPro" id="IPR020904">
    <property type="entry name" value="Sc_DH/Rdtase_CS"/>
</dbReference>
<name>A0A6A6S7A3_9PLEO</name>
<dbReference type="AlphaFoldDB" id="A0A6A6S7A3"/>
<dbReference type="SUPFAM" id="SSF51735">
    <property type="entry name" value="NAD(P)-binding Rossmann-fold domains"/>
    <property type="match status" value="1"/>
</dbReference>
<dbReference type="Gene3D" id="3.40.50.720">
    <property type="entry name" value="NAD(P)-binding Rossmann-like Domain"/>
    <property type="match status" value="1"/>
</dbReference>
<comment type="similarity">
    <text evidence="1">Belongs to the short-chain dehydrogenases/reductases (SDR) family.</text>
</comment>
<evidence type="ECO:0000313" key="5">
    <source>
        <dbReference type="Proteomes" id="UP000799753"/>
    </source>
</evidence>
<accession>A0A6A6S7A3</accession>
<dbReference type="GO" id="GO:0016616">
    <property type="term" value="F:oxidoreductase activity, acting on the CH-OH group of donors, NAD or NADP as acceptor"/>
    <property type="evidence" value="ECO:0007669"/>
    <property type="project" value="UniProtKB-ARBA"/>
</dbReference>
<evidence type="ECO:0000256" key="3">
    <source>
        <dbReference type="ARBA" id="ARBA00023002"/>
    </source>
</evidence>
<dbReference type="PROSITE" id="PS00061">
    <property type="entry name" value="ADH_SHORT"/>
    <property type="match status" value="1"/>
</dbReference>
<dbReference type="Proteomes" id="UP000799753">
    <property type="component" value="Unassembled WGS sequence"/>
</dbReference>
<dbReference type="PANTHER" id="PTHR43008">
    <property type="entry name" value="BENZIL REDUCTASE"/>
    <property type="match status" value="1"/>
</dbReference>
<dbReference type="InterPro" id="IPR002347">
    <property type="entry name" value="SDR_fam"/>
</dbReference>
<proteinExistence type="inferred from homology"/>
<dbReference type="GO" id="GO:0050664">
    <property type="term" value="F:oxidoreductase activity, acting on NAD(P)H, oxygen as acceptor"/>
    <property type="evidence" value="ECO:0007669"/>
    <property type="project" value="TreeGrafter"/>
</dbReference>
<evidence type="ECO:0000256" key="1">
    <source>
        <dbReference type="ARBA" id="ARBA00006484"/>
    </source>
</evidence>
<keyword evidence="5" id="KW-1185">Reference proteome</keyword>
<keyword evidence="3" id="KW-0560">Oxidoreductase</keyword>
<evidence type="ECO:0000256" key="2">
    <source>
        <dbReference type="ARBA" id="ARBA00022857"/>
    </source>
</evidence>
<protein>
    <submittedName>
        <fullName evidence="4">NAD(P)-binding protein</fullName>
    </submittedName>
</protein>
<keyword evidence="2" id="KW-0521">NADP</keyword>
<dbReference type="InterPro" id="IPR036291">
    <property type="entry name" value="NAD(P)-bd_dom_sf"/>
</dbReference>
<dbReference type="FunFam" id="3.40.50.720:FF:000084">
    <property type="entry name" value="Short-chain dehydrogenase reductase"/>
    <property type="match status" value="1"/>
</dbReference>
<dbReference type="PANTHER" id="PTHR43008:SF4">
    <property type="entry name" value="CHAIN DEHYDROGENASE, PUTATIVE (AFU_ORTHOLOGUE AFUA_4G08710)-RELATED"/>
    <property type="match status" value="1"/>
</dbReference>
<dbReference type="EMBL" id="MU006780">
    <property type="protein sequence ID" value="KAF2643082.1"/>
    <property type="molecule type" value="Genomic_DNA"/>
</dbReference>
<evidence type="ECO:0000313" key="4">
    <source>
        <dbReference type="EMBL" id="KAF2643082.1"/>
    </source>
</evidence>
<dbReference type="PRINTS" id="PR00081">
    <property type="entry name" value="GDHRDH"/>
</dbReference>
<organism evidence="4 5">
    <name type="scientific">Massarina eburnea CBS 473.64</name>
    <dbReference type="NCBI Taxonomy" id="1395130"/>
    <lineage>
        <taxon>Eukaryota</taxon>
        <taxon>Fungi</taxon>
        <taxon>Dikarya</taxon>
        <taxon>Ascomycota</taxon>
        <taxon>Pezizomycotina</taxon>
        <taxon>Dothideomycetes</taxon>
        <taxon>Pleosporomycetidae</taxon>
        <taxon>Pleosporales</taxon>
        <taxon>Massarineae</taxon>
        <taxon>Massarinaceae</taxon>
        <taxon>Massarina</taxon>
    </lineage>
</organism>
<dbReference type="Pfam" id="PF13561">
    <property type="entry name" value="adh_short_C2"/>
    <property type="match status" value="1"/>
</dbReference>